<dbReference type="PROSITE" id="PS51903">
    <property type="entry name" value="CLP_R"/>
    <property type="match status" value="1"/>
</dbReference>
<organism evidence="3 4">
    <name type="scientific">Capsicum baccatum</name>
    <name type="common">Peruvian pepper</name>
    <dbReference type="NCBI Taxonomy" id="33114"/>
    <lineage>
        <taxon>Eukaryota</taxon>
        <taxon>Viridiplantae</taxon>
        <taxon>Streptophyta</taxon>
        <taxon>Embryophyta</taxon>
        <taxon>Tracheophyta</taxon>
        <taxon>Spermatophyta</taxon>
        <taxon>Magnoliopsida</taxon>
        <taxon>eudicotyledons</taxon>
        <taxon>Gunneridae</taxon>
        <taxon>Pentapetalae</taxon>
        <taxon>asterids</taxon>
        <taxon>lamiids</taxon>
        <taxon>Solanales</taxon>
        <taxon>Solanaceae</taxon>
        <taxon>Solanoideae</taxon>
        <taxon>Capsiceae</taxon>
        <taxon>Capsicum</taxon>
    </lineage>
</organism>
<dbReference type="Proteomes" id="UP000224567">
    <property type="component" value="Unassembled WGS sequence"/>
</dbReference>
<keyword evidence="4" id="KW-1185">Reference proteome</keyword>
<evidence type="ECO:0000313" key="3">
    <source>
        <dbReference type="EMBL" id="PHT46155.1"/>
    </source>
</evidence>
<name>A0A2G2WLP1_CAPBA</name>
<dbReference type="PANTHER" id="PTHR33358">
    <property type="entry name" value="F-BOX PROTEIN WITH A DOMAIN PROTEIN"/>
    <property type="match status" value="1"/>
</dbReference>
<dbReference type="PANTHER" id="PTHR33358:SF12">
    <property type="entry name" value="F-BOX PROTEIN WITH A DOMAIN PROTEIN"/>
    <property type="match status" value="1"/>
</dbReference>
<gene>
    <name evidence="3" type="ORF">CQW23_15313</name>
</gene>
<protein>
    <recommendedName>
        <fullName evidence="2">Clp R domain-containing protein</fullName>
    </recommendedName>
</protein>
<sequence>MREILGVLGRKDQEEYLRLGEKALKLNKFLAMSDLLLTGLAAMGSALSGHSPHGSWAAMIGIVGSALASVVNTIEYGAYFAYDSSWALTTALDMWQSFVVDGISMLSQLSCSVKPLKLLKLRVINSVKLMLVIASLYCLWLCGPILGSHLSSLLDNTKKHKKEIGDFVVSVENMLLAFLSDKRFGQKLFRNLQLTEKALKDVVTAVRGSQYEILSAKHVFNQGKILSTELPPLPSADKILYLIALEPIMRSLLFLLLSAIPQVEFGEGNMYADVTSTSKRVFHKIIGGKKIHISGLMRGNFDENEVDLFFLLPLTDYGAETTADVPRSLESLLSIAIDELYDELESFLESLKLPFYFL</sequence>
<dbReference type="OrthoDB" id="1897643at2759"/>
<dbReference type="STRING" id="33114.A0A2G2WLP1"/>
<dbReference type="EMBL" id="MLFT02000006">
    <property type="protein sequence ID" value="PHT46155.1"/>
    <property type="molecule type" value="Genomic_DNA"/>
</dbReference>
<dbReference type="Pfam" id="PF14476">
    <property type="entry name" value="Chloroplast_duf"/>
    <property type="match status" value="1"/>
</dbReference>
<evidence type="ECO:0000313" key="4">
    <source>
        <dbReference type="Proteomes" id="UP000224567"/>
    </source>
</evidence>
<keyword evidence="1" id="KW-0677">Repeat</keyword>
<dbReference type="Gene3D" id="1.10.1780.10">
    <property type="entry name" value="Clp, N-terminal domain"/>
    <property type="match status" value="1"/>
</dbReference>
<accession>A0A2G2WLP1</accession>
<dbReference type="InterPro" id="IPR027949">
    <property type="entry name" value="Chloroplast_duf"/>
</dbReference>
<reference evidence="4" key="2">
    <citation type="journal article" date="2017" name="J. Anim. Genet.">
        <title>Multiple reference genome sequences of hot pepper reveal the massive evolution of plant disease resistance genes by retroduplication.</title>
        <authorList>
            <person name="Kim S."/>
            <person name="Park J."/>
            <person name="Yeom S.-I."/>
            <person name="Kim Y.-M."/>
            <person name="Seo E."/>
            <person name="Kim K.-T."/>
            <person name="Kim M.-S."/>
            <person name="Lee J.M."/>
            <person name="Cheong K."/>
            <person name="Shin H.-S."/>
            <person name="Kim S.-B."/>
            <person name="Han K."/>
            <person name="Lee J."/>
            <person name="Park M."/>
            <person name="Lee H.-A."/>
            <person name="Lee H.-Y."/>
            <person name="Lee Y."/>
            <person name="Oh S."/>
            <person name="Lee J.H."/>
            <person name="Choi E."/>
            <person name="Choi E."/>
            <person name="Lee S.E."/>
            <person name="Jeon J."/>
            <person name="Kim H."/>
            <person name="Choi G."/>
            <person name="Song H."/>
            <person name="Lee J."/>
            <person name="Lee S.-C."/>
            <person name="Kwon J.-K."/>
            <person name="Lee H.-Y."/>
            <person name="Koo N."/>
            <person name="Hong Y."/>
            <person name="Kim R.W."/>
            <person name="Kang W.-H."/>
            <person name="Huh J.H."/>
            <person name="Kang B.-C."/>
            <person name="Yang T.-J."/>
            <person name="Lee Y.-H."/>
            <person name="Bennetzen J.L."/>
            <person name="Choi D."/>
        </authorList>
    </citation>
    <scope>NUCLEOTIDE SEQUENCE [LARGE SCALE GENOMIC DNA]</scope>
    <source>
        <strain evidence="4">cv. PBC81</strain>
    </source>
</reference>
<evidence type="ECO:0000259" key="2">
    <source>
        <dbReference type="PROSITE" id="PS51903"/>
    </source>
</evidence>
<dbReference type="SUPFAM" id="SSF81923">
    <property type="entry name" value="Double Clp-N motif"/>
    <property type="match status" value="1"/>
</dbReference>
<proteinExistence type="predicted"/>
<evidence type="ECO:0000256" key="1">
    <source>
        <dbReference type="PROSITE-ProRule" id="PRU01251"/>
    </source>
</evidence>
<comment type="caution">
    <text evidence="3">The sequence shown here is derived from an EMBL/GenBank/DDBJ whole genome shotgun (WGS) entry which is preliminary data.</text>
</comment>
<feature type="domain" description="Clp R" evidence="2">
    <location>
        <begin position="1"/>
        <end position="209"/>
    </location>
</feature>
<reference evidence="3 4" key="1">
    <citation type="journal article" date="2017" name="Genome Biol.">
        <title>New reference genome sequences of hot pepper reveal the massive evolution of plant disease-resistance genes by retroduplication.</title>
        <authorList>
            <person name="Kim S."/>
            <person name="Park J."/>
            <person name="Yeom S.I."/>
            <person name="Kim Y.M."/>
            <person name="Seo E."/>
            <person name="Kim K.T."/>
            <person name="Kim M.S."/>
            <person name="Lee J.M."/>
            <person name="Cheong K."/>
            <person name="Shin H.S."/>
            <person name="Kim S.B."/>
            <person name="Han K."/>
            <person name="Lee J."/>
            <person name="Park M."/>
            <person name="Lee H.A."/>
            <person name="Lee H.Y."/>
            <person name="Lee Y."/>
            <person name="Oh S."/>
            <person name="Lee J.H."/>
            <person name="Choi E."/>
            <person name="Choi E."/>
            <person name="Lee S.E."/>
            <person name="Jeon J."/>
            <person name="Kim H."/>
            <person name="Choi G."/>
            <person name="Song H."/>
            <person name="Lee J."/>
            <person name="Lee S.C."/>
            <person name="Kwon J.K."/>
            <person name="Lee H.Y."/>
            <person name="Koo N."/>
            <person name="Hong Y."/>
            <person name="Kim R.W."/>
            <person name="Kang W.H."/>
            <person name="Huh J.H."/>
            <person name="Kang B.C."/>
            <person name="Yang T.J."/>
            <person name="Lee Y.H."/>
            <person name="Bennetzen J.L."/>
            <person name="Choi D."/>
        </authorList>
    </citation>
    <scope>NUCLEOTIDE SEQUENCE [LARGE SCALE GENOMIC DNA]</scope>
    <source>
        <strain evidence="4">cv. PBC81</strain>
    </source>
</reference>
<dbReference type="InterPro" id="IPR004176">
    <property type="entry name" value="Clp_R_N"/>
</dbReference>
<dbReference type="InterPro" id="IPR036628">
    <property type="entry name" value="Clp_N_dom_sf"/>
</dbReference>
<dbReference type="AlphaFoldDB" id="A0A2G2WLP1"/>